<name>A0ABC8LVX3_ERUVS</name>
<evidence type="ECO:0000313" key="2">
    <source>
        <dbReference type="Proteomes" id="UP001642260"/>
    </source>
</evidence>
<reference evidence="1 2" key="1">
    <citation type="submission" date="2022-03" db="EMBL/GenBank/DDBJ databases">
        <authorList>
            <person name="Macdonald S."/>
            <person name="Ahmed S."/>
            <person name="Newling K."/>
        </authorList>
    </citation>
    <scope>NUCLEOTIDE SEQUENCE [LARGE SCALE GENOMIC DNA]</scope>
</reference>
<accession>A0ABC8LVX3</accession>
<gene>
    <name evidence="1" type="ORF">ERUC_LOCUS39626</name>
</gene>
<dbReference type="Proteomes" id="UP001642260">
    <property type="component" value="Unassembled WGS sequence"/>
</dbReference>
<comment type="caution">
    <text evidence="1">The sequence shown here is derived from an EMBL/GenBank/DDBJ whole genome shotgun (WGS) entry which is preliminary data.</text>
</comment>
<keyword evidence="2" id="KW-1185">Reference proteome</keyword>
<proteinExistence type="predicted"/>
<dbReference type="EMBL" id="CAKOAT010741820">
    <property type="protein sequence ID" value="CAH8387143.1"/>
    <property type="molecule type" value="Genomic_DNA"/>
</dbReference>
<protein>
    <submittedName>
        <fullName evidence="1">Uncharacterized protein</fullName>
    </submittedName>
</protein>
<dbReference type="AlphaFoldDB" id="A0ABC8LVX3"/>
<organism evidence="1 2">
    <name type="scientific">Eruca vesicaria subsp. sativa</name>
    <name type="common">Garden rocket</name>
    <name type="synonym">Eruca sativa</name>
    <dbReference type="NCBI Taxonomy" id="29727"/>
    <lineage>
        <taxon>Eukaryota</taxon>
        <taxon>Viridiplantae</taxon>
        <taxon>Streptophyta</taxon>
        <taxon>Embryophyta</taxon>
        <taxon>Tracheophyta</taxon>
        <taxon>Spermatophyta</taxon>
        <taxon>Magnoliopsida</taxon>
        <taxon>eudicotyledons</taxon>
        <taxon>Gunneridae</taxon>
        <taxon>Pentapetalae</taxon>
        <taxon>rosids</taxon>
        <taxon>malvids</taxon>
        <taxon>Brassicales</taxon>
        <taxon>Brassicaceae</taxon>
        <taxon>Brassiceae</taxon>
        <taxon>Eruca</taxon>
    </lineage>
</organism>
<sequence length="93" mass="10818">MVNSKENVYDPLCFVDQLIPHDSLDFIIKLFHRKENQGMIQDHKHSKLDRRVNINTTRSRGGSLVEDVIEKLERFKVRTVNILVGGEADEDKK</sequence>
<evidence type="ECO:0000313" key="1">
    <source>
        <dbReference type="EMBL" id="CAH8387143.1"/>
    </source>
</evidence>